<keyword evidence="1" id="KW-0812">Transmembrane</keyword>
<reference evidence="2" key="1">
    <citation type="submission" date="2021-01" db="EMBL/GenBank/DDBJ databases">
        <title>Whole genome shotgun sequence of Actinoplanes nipponensis NBRC 14063.</title>
        <authorList>
            <person name="Komaki H."/>
            <person name="Tamura T."/>
        </authorList>
    </citation>
    <scope>NUCLEOTIDE SEQUENCE</scope>
    <source>
        <strain evidence="2">NBRC 14063</strain>
    </source>
</reference>
<evidence type="ECO:0000256" key="1">
    <source>
        <dbReference type="SAM" id="Phobius"/>
    </source>
</evidence>
<proteinExistence type="predicted"/>
<organism evidence="2 3">
    <name type="scientific">Actinoplanes nipponensis</name>
    <dbReference type="NCBI Taxonomy" id="135950"/>
    <lineage>
        <taxon>Bacteria</taxon>
        <taxon>Bacillati</taxon>
        <taxon>Actinomycetota</taxon>
        <taxon>Actinomycetes</taxon>
        <taxon>Micromonosporales</taxon>
        <taxon>Micromonosporaceae</taxon>
        <taxon>Actinoplanes</taxon>
    </lineage>
</organism>
<keyword evidence="3" id="KW-1185">Reference proteome</keyword>
<dbReference type="Proteomes" id="UP000647172">
    <property type="component" value="Unassembled WGS sequence"/>
</dbReference>
<keyword evidence="1" id="KW-0472">Membrane</keyword>
<protein>
    <submittedName>
        <fullName evidence="2">Uncharacterized protein</fullName>
    </submittedName>
</protein>
<gene>
    <name evidence="2" type="ORF">Ani05nite_40070</name>
</gene>
<comment type="caution">
    <text evidence="2">The sequence shown here is derived from an EMBL/GenBank/DDBJ whole genome shotgun (WGS) entry which is preliminary data.</text>
</comment>
<accession>A0A919JGR0</accession>
<feature type="transmembrane region" description="Helical" evidence="1">
    <location>
        <begin position="38"/>
        <end position="58"/>
    </location>
</feature>
<evidence type="ECO:0000313" key="2">
    <source>
        <dbReference type="EMBL" id="GIE50473.1"/>
    </source>
</evidence>
<dbReference type="EMBL" id="BOMQ01000049">
    <property type="protein sequence ID" value="GIE50473.1"/>
    <property type="molecule type" value="Genomic_DNA"/>
</dbReference>
<dbReference type="RefSeq" id="WP_203770287.1">
    <property type="nucleotide sequence ID" value="NZ_BAAAYJ010000026.1"/>
</dbReference>
<sequence>MALIVLATLFSGVLGLALVINRAGTARRMGLPTRRYWLAWTIPLTVWLPLVIYINVFAGDPNCSC</sequence>
<dbReference type="AlphaFoldDB" id="A0A919JGR0"/>
<name>A0A919JGR0_9ACTN</name>
<evidence type="ECO:0000313" key="3">
    <source>
        <dbReference type="Proteomes" id="UP000647172"/>
    </source>
</evidence>
<keyword evidence="1" id="KW-1133">Transmembrane helix</keyword>